<dbReference type="PROSITE" id="PS50893">
    <property type="entry name" value="ABC_TRANSPORTER_2"/>
    <property type="match status" value="1"/>
</dbReference>
<dbReference type="FunFam" id="3.40.50.300:FF:000134">
    <property type="entry name" value="Iron-enterobactin ABC transporter ATP-binding protein"/>
    <property type="match status" value="1"/>
</dbReference>
<dbReference type="CDD" id="cd03235">
    <property type="entry name" value="ABC_Metallic_Cations"/>
    <property type="match status" value="1"/>
</dbReference>
<reference evidence="6" key="1">
    <citation type="submission" date="2023-05" db="EMBL/GenBank/DDBJ databases">
        <title>Cataloging the Phylogenetic Diversity of Human Bladder Bacteria.</title>
        <authorList>
            <person name="Du J."/>
        </authorList>
    </citation>
    <scope>NUCLEOTIDE SEQUENCE</scope>
    <source>
        <strain evidence="6">UMB1231</strain>
    </source>
</reference>
<dbReference type="Pfam" id="PF00005">
    <property type="entry name" value="ABC_tran"/>
    <property type="match status" value="1"/>
</dbReference>
<evidence type="ECO:0000256" key="4">
    <source>
        <dbReference type="ARBA" id="ARBA00022840"/>
    </source>
</evidence>
<dbReference type="InterPro" id="IPR027417">
    <property type="entry name" value="P-loop_NTPase"/>
</dbReference>
<evidence type="ECO:0000313" key="7">
    <source>
        <dbReference type="Proteomes" id="UP001229251"/>
    </source>
</evidence>
<dbReference type="GO" id="GO:0005524">
    <property type="term" value="F:ATP binding"/>
    <property type="evidence" value="ECO:0007669"/>
    <property type="project" value="UniProtKB-KW"/>
</dbReference>
<accession>A0AAJ1Q4H3</accession>
<dbReference type="RefSeq" id="WP_070609386.1">
    <property type="nucleotide sequence ID" value="NZ_CAUPDI010000034.1"/>
</dbReference>
<dbReference type="SUPFAM" id="SSF52540">
    <property type="entry name" value="P-loop containing nucleoside triphosphate hydrolases"/>
    <property type="match status" value="1"/>
</dbReference>
<evidence type="ECO:0000256" key="1">
    <source>
        <dbReference type="ARBA" id="ARBA00005417"/>
    </source>
</evidence>
<dbReference type="SMART" id="SM00382">
    <property type="entry name" value="AAA"/>
    <property type="match status" value="1"/>
</dbReference>
<comment type="similarity">
    <text evidence="1">Belongs to the ABC transporter superfamily.</text>
</comment>
<dbReference type="PROSITE" id="PS00211">
    <property type="entry name" value="ABC_TRANSPORTER_1"/>
    <property type="match status" value="1"/>
</dbReference>
<sequence>MTENIVQVRDLTMAYHDKPVLWDVDLDIPKGSRTAIIGPNGAGKSTLIKGVLGLESTLSGSIKVFDQPVKSVFKRIAYIPQASSVNWNFPTTVEDVVLMGRYGHLGWLKRPTSTDRTIALAALEEIGMLDFKSRQIAQLSGGQRQRVFIARAIAQQAEIYFMDEPLAGVDKKTEGVIIDFLTRSQKEGKTSIVVHHDLNTIKAYFDYLVILNKQIVAAGPVESCFTADNLSKADMLASQVVLQDHSTVRKED</sequence>
<evidence type="ECO:0000256" key="2">
    <source>
        <dbReference type="ARBA" id="ARBA00022448"/>
    </source>
</evidence>
<dbReference type="EMBL" id="JASOOE010000007">
    <property type="protein sequence ID" value="MDK7187270.1"/>
    <property type="molecule type" value="Genomic_DNA"/>
</dbReference>
<name>A0AAJ1Q4H3_9LACT</name>
<dbReference type="Proteomes" id="UP001229251">
    <property type="component" value="Unassembled WGS sequence"/>
</dbReference>
<dbReference type="AlphaFoldDB" id="A0AAJ1Q4H3"/>
<dbReference type="InterPro" id="IPR050153">
    <property type="entry name" value="Metal_Ion_Import_ABC"/>
</dbReference>
<dbReference type="GO" id="GO:0016887">
    <property type="term" value="F:ATP hydrolysis activity"/>
    <property type="evidence" value="ECO:0007669"/>
    <property type="project" value="InterPro"/>
</dbReference>
<dbReference type="InterPro" id="IPR003439">
    <property type="entry name" value="ABC_transporter-like_ATP-bd"/>
</dbReference>
<gene>
    <name evidence="6" type="ORF">QP433_04685</name>
</gene>
<dbReference type="Gene3D" id="3.40.50.300">
    <property type="entry name" value="P-loop containing nucleotide triphosphate hydrolases"/>
    <property type="match status" value="1"/>
</dbReference>
<evidence type="ECO:0000313" key="6">
    <source>
        <dbReference type="EMBL" id="MDK7187270.1"/>
    </source>
</evidence>
<dbReference type="InterPro" id="IPR003593">
    <property type="entry name" value="AAA+_ATPase"/>
</dbReference>
<organism evidence="6 7">
    <name type="scientific">Facklamia hominis</name>
    <dbReference type="NCBI Taxonomy" id="178214"/>
    <lineage>
        <taxon>Bacteria</taxon>
        <taxon>Bacillati</taxon>
        <taxon>Bacillota</taxon>
        <taxon>Bacilli</taxon>
        <taxon>Lactobacillales</taxon>
        <taxon>Aerococcaceae</taxon>
        <taxon>Facklamia</taxon>
    </lineage>
</organism>
<dbReference type="PANTHER" id="PTHR42734:SF5">
    <property type="entry name" value="IRON TRANSPORT SYSTEM ATP-BINDING PROTEIN HI_0361-RELATED"/>
    <property type="match status" value="1"/>
</dbReference>
<dbReference type="PANTHER" id="PTHR42734">
    <property type="entry name" value="METAL TRANSPORT SYSTEM ATP-BINDING PROTEIN TM_0124-RELATED"/>
    <property type="match status" value="1"/>
</dbReference>
<proteinExistence type="inferred from homology"/>
<keyword evidence="2" id="KW-0813">Transport</keyword>
<comment type="caution">
    <text evidence="6">The sequence shown here is derived from an EMBL/GenBank/DDBJ whole genome shotgun (WGS) entry which is preliminary data.</text>
</comment>
<evidence type="ECO:0000259" key="5">
    <source>
        <dbReference type="PROSITE" id="PS50893"/>
    </source>
</evidence>
<keyword evidence="4 6" id="KW-0067">ATP-binding</keyword>
<dbReference type="InterPro" id="IPR017871">
    <property type="entry name" value="ABC_transporter-like_CS"/>
</dbReference>
<feature type="domain" description="ABC transporter" evidence="5">
    <location>
        <begin position="6"/>
        <end position="238"/>
    </location>
</feature>
<evidence type="ECO:0000256" key="3">
    <source>
        <dbReference type="ARBA" id="ARBA00022741"/>
    </source>
</evidence>
<protein>
    <submittedName>
        <fullName evidence="6">Metal ABC transporter ATP-binding protein</fullName>
    </submittedName>
</protein>
<keyword evidence="3" id="KW-0547">Nucleotide-binding</keyword>